<organism evidence="2 3">
    <name type="scientific">Fusarium zealandicum</name>
    <dbReference type="NCBI Taxonomy" id="1053134"/>
    <lineage>
        <taxon>Eukaryota</taxon>
        <taxon>Fungi</taxon>
        <taxon>Dikarya</taxon>
        <taxon>Ascomycota</taxon>
        <taxon>Pezizomycotina</taxon>
        <taxon>Sordariomycetes</taxon>
        <taxon>Hypocreomycetidae</taxon>
        <taxon>Hypocreales</taxon>
        <taxon>Nectriaceae</taxon>
        <taxon>Fusarium</taxon>
        <taxon>Fusarium staphyleae species complex</taxon>
    </lineage>
</organism>
<dbReference type="AlphaFoldDB" id="A0A8H4UUY4"/>
<reference evidence="2" key="1">
    <citation type="journal article" date="2020" name="BMC Genomics">
        <title>Correction to: Identification and distribution of gene clusters required for synthesis of sphingolipid metabolism inhibitors in diverse species of the filamentous fungus Fusarium.</title>
        <authorList>
            <person name="Kim H.S."/>
            <person name="Lohmar J.M."/>
            <person name="Busman M."/>
            <person name="Brown D.W."/>
            <person name="Naumann T.A."/>
            <person name="Divon H.H."/>
            <person name="Lysoe E."/>
            <person name="Uhlig S."/>
            <person name="Proctor R.H."/>
        </authorList>
    </citation>
    <scope>NUCLEOTIDE SEQUENCE</scope>
    <source>
        <strain evidence="2">NRRL 22465</strain>
    </source>
</reference>
<accession>A0A8H4UUY4</accession>
<evidence type="ECO:0000313" key="2">
    <source>
        <dbReference type="EMBL" id="KAF4984466.1"/>
    </source>
</evidence>
<gene>
    <name evidence="2" type="ORF">FZEAL_367</name>
</gene>
<proteinExistence type="predicted"/>
<evidence type="ECO:0000256" key="1">
    <source>
        <dbReference type="ARBA" id="ARBA00023242"/>
    </source>
</evidence>
<keyword evidence="3" id="KW-1185">Reference proteome</keyword>
<dbReference type="InterPro" id="IPR021858">
    <property type="entry name" value="Fun_TF"/>
</dbReference>
<reference evidence="2" key="2">
    <citation type="submission" date="2020-05" db="EMBL/GenBank/DDBJ databases">
        <authorList>
            <person name="Kim H.-S."/>
            <person name="Proctor R.H."/>
            <person name="Brown D.W."/>
        </authorList>
    </citation>
    <scope>NUCLEOTIDE SEQUENCE</scope>
    <source>
        <strain evidence="2">NRRL 22465</strain>
    </source>
</reference>
<dbReference type="Proteomes" id="UP000635477">
    <property type="component" value="Unassembled WGS sequence"/>
</dbReference>
<protein>
    <submittedName>
        <fullName evidence="2">Uncharacterized protein</fullName>
    </submittedName>
</protein>
<dbReference type="InterPro" id="IPR053178">
    <property type="entry name" value="Osmoadaptation_assoc"/>
</dbReference>
<evidence type="ECO:0000313" key="3">
    <source>
        <dbReference type="Proteomes" id="UP000635477"/>
    </source>
</evidence>
<dbReference type="PANTHER" id="PTHR38111">
    <property type="entry name" value="ZN(2)-C6 FUNGAL-TYPE DOMAIN-CONTAINING PROTEIN-RELATED"/>
    <property type="match status" value="1"/>
</dbReference>
<keyword evidence="1" id="KW-0539">Nucleus</keyword>
<dbReference type="PANTHER" id="PTHR38111:SF5">
    <property type="entry name" value="TRANSCRIPTION FACTOR DOMAIN-CONTAINING PROTEIN"/>
    <property type="match status" value="1"/>
</dbReference>
<dbReference type="EMBL" id="JABEYC010000019">
    <property type="protein sequence ID" value="KAF4984466.1"/>
    <property type="molecule type" value="Genomic_DNA"/>
</dbReference>
<dbReference type="Pfam" id="PF11951">
    <property type="entry name" value="Fungal_trans_2"/>
    <property type="match status" value="1"/>
</dbReference>
<sequence>MIESSYLASPSTGICTIVSWVGIGGLGKRALLDGAVCSFALQVAGKQRSDQELVAQSWTIYGTTLNELQMALRHPTEWRASETLCAAMLLCFFELFAGTSAPDTWLQHAKGIGVLMEQRGPAAHAEGWDAAVLLSFRGILWILHAGRPIRVDLTQLYGYPWISYGNATLAGKKTNTIPCQIMGDMFYSGEGQFFLSRPEWKQVTSERGRYLIHPAGTPDDTIRVADSFFANLVEVTPVLKWGYIVREANKAGISVEPASPA</sequence>
<name>A0A8H4UUY4_9HYPO</name>
<comment type="caution">
    <text evidence="2">The sequence shown here is derived from an EMBL/GenBank/DDBJ whole genome shotgun (WGS) entry which is preliminary data.</text>
</comment>
<dbReference type="OrthoDB" id="3525185at2759"/>